<proteinExistence type="predicted"/>
<dbReference type="EMBL" id="LDAU01000110">
    <property type="protein sequence ID" value="KRX05198.1"/>
    <property type="molecule type" value="Genomic_DNA"/>
</dbReference>
<evidence type="ECO:0000313" key="2">
    <source>
        <dbReference type="EMBL" id="KRX05198.1"/>
    </source>
</evidence>
<gene>
    <name evidence="2" type="ORF">PPERSA_06832</name>
</gene>
<dbReference type="Proteomes" id="UP000054937">
    <property type="component" value="Unassembled WGS sequence"/>
</dbReference>
<dbReference type="Pfam" id="PF00149">
    <property type="entry name" value="Metallophos"/>
    <property type="match status" value="1"/>
</dbReference>
<dbReference type="OrthoDB" id="630188at2759"/>
<dbReference type="SUPFAM" id="SSF56300">
    <property type="entry name" value="Metallo-dependent phosphatases"/>
    <property type="match status" value="1"/>
</dbReference>
<dbReference type="AlphaFoldDB" id="A0A0V0QSB0"/>
<dbReference type="InParanoid" id="A0A0V0QSB0"/>
<protein>
    <recommendedName>
        <fullName evidence="1">Calcineurin-like phosphoesterase domain-containing protein</fullName>
    </recommendedName>
</protein>
<feature type="domain" description="Calcineurin-like phosphoesterase" evidence="1">
    <location>
        <begin position="31"/>
        <end position="222"/>
    </location>
</feature>
<dbReference type="GO" id="GO:0016787">
    <property type="term" value="F:hydrolase activity"/>
    <property type="evidence" value="ECO:0007669"/>
    <property type="project" value="InterPro"/>
</dbReference>
<dbReference type="InterPro" id="IPR029052">
    <property type="entry name" value="Metallo-depent_PP-like"/>
</dbReference>
<reference evidence="2 3" key="1">
    <citation type="journal article" date="2015" name="Sci. Rep.">
        <title>Genome of the facultative scuticociliatosis pathogen Pseudocohnilembus persalinus provides insight into its virulence through horizontal gene transfer.</title>
        <authorList>
            <person name="Xiong J."/>
            <person name="Wang G."/>
            <person name="Cheng J."/>
            <person name="Tian M."/>
            <person name="Pan X."/>
            <person name="Warren A."/>
            <person name="Jiang C."/>
            <person name="Yuan D."/>
            <person name="Miao W."/>
        </authorList>
    </citation>
    <scope>NUCLEOTIDE SEQUENCE [LARGE SCALE GENOMIC DNA]</scope>
    <source>
        <strain evidence="2">36N120E</strain>
    </source>
</reference>
<name>A0A0V0QSB0_PSEPJ</name>
<evidence type="ECO:0000313" key="3">
    <source>
        <dbReference type="Proteomes" id="UP000054937"/>
    </source>
</evidence>
<accession>A0A0V0QSB0</accession>
<dbReference type="CDD" id="cd07379">
    <property type="entry name" value="MPP_239FB"/>
    <property type="match status" value="1"/>
</dbReference>
<comment type="caution">
    <text evidence="2">The sequence shown here is derived from an EMBL/GenBank/DDBJ whole genome shotgun (WGS) entry which is preliminary data.</text>
</comment>
<sequence>MENLPSQDKIYITNQEQIDFYLQSNKIKKLTFTCISDTHNKQYKISKVPESDVLIHSGDFSLRGTIKEVEEFIQFLDLQPHPIKIVVAGNHDMSLDILNFENLKYRMVGSNTTIEDAKQVKKKLMEHCVYLQEQSVNVGGYNIYGSPWTPEFHNWGFMYDPKNAKEIWDKIPDKTDILITHGPPKEILDKCINQQNAGCPELKNQVLNRVKPLYHIFGHIHESYGQQIIENTTFINACTVNIAYRVQNKPIQFKLENKIQQGQQK</sequence>
<dbReference type="PANTHER" id="PTHR12905">
    <property type="entry name" value="METALLOPHOSPHOESTERASE"/>
    <property type="match status" value="1"/>
</dbReference>
<dbReference type="InterPro" id="IPR004843">
    <property type="entry name" value="Calcineurin-like_PHP"/>
</dbReference>
<dbReference type="Gene3D" id="3.60.21.10">
    <property type="match status" value="1"/>
</dbReference>
<keyword evidence="3" id="KW-1185">Reference proteome</keyword>
<organism evidence="2 3">
    <name type="scientific">Pseudocohnilembus persalinus</name>
    <name type="common">Ciliate</name>
    <dbReference type="NCBI Taxonomy" id="266149"/>
    <lineage>
        <taxon>Eukaryota</taxon>
        <taxon>Sar</taxon>
        <taxon>Alveolata</taxon>
        <taxon>Ciliophora</taxon>
        <taxon>Intramacronucleata</taxon>
        <taxon>Oligohymenophorea</taxon>
        <taxon>Scuticociliatia</taxon>
        <taxon>Philasterida</taxon>
        <taxon>Pseudocohnilembidae</taxon>
        <taxon>Pseudocohnilembus</taxon>
    </lineage>
</organism>
<dbReference type="PANTHER" id="PTHR12905:SF0">
    <property type="entry name" value="CALCINEURIN-LIKE PHOSPHOESTERASE DOMAIN-CONTAINING PROTEIN"/>
    <property type="match status" value="1"/>
</dbReference>
<evidence type="ECO:0000259" key="1">
    <source>
        <dbReference type="Pfam" id="PF00149"/>
    </source>
</evidence>
<dbReference type="InterPro" id="IPR051693">
    <property type="entry name" value="UPF0046_metallophosphoest"/>
</dbReference>
<dbReference type="OMA" id="HTPPYGI"/>